<feature type="region of interest" description="Disordered" evidence="1">
    <location>
        <begin position="67"/>
        <end position="88"/>
    </location>
</feature>
<protein>
    <submittedName>
        <fullName evidence="2">Uncharacterized protein</fullName>
    </submittedName>
</protein>
<name>A0A7J7YDM3_MYOMY</name>
<feature type="region of interest" description="Disordered" evidence="1">
    <location>
        <begin position="144"/>
        <end position="170"/>
    </location>
</feature>
<evidence type="ECO:0000313" key="2">
    <source>
        <dbReference type="EMBL" id="KAF6359975.1"/>
    </source>
</evidence>
<feature type="compositionally biased region" description="Polar residues" evidence="1">
    <location>
        <begin position="152"/>
        <end position="170"/>
    </location>
</feature>
<sequence>MPRRLHAGLAWPHSPRRWPSTWSCWEARVFQLSEWSLAVTCVQGVGVGQDYAQLRTSLGAGLFSASQAAGGGQAQPRERSGGEPAPPLMGTTHPLLLGGIEKPVPHHLHLPLHHLQPVQMDRAKENGKRFVTTQETSFLAPRTTPGLRGLRTQGSAAATHLSVSSRFSGT</sequence>
<dbReference type="EMBL" id="JABWUV010000004">
    <property type="protein sequence ID" value="KAF6359975.1"/>
    <property type="molecule type" value="Genomic_DNA"/>
</dbReference>
<gene>
    <name evidence="2" type="ORF">mMyoMyo1_010937</name>
</gene>
<reference evidence="2 3" key="1">
    <citation type="journal article" date="2020" name="Nature">
        <title>Six reference-quality genomes reveal evolution of bat adaptations.</title>
        <authorList>
            <person name="Jebb D."/>
            <person name="Huang Z."/>
            <person name="Pippel M."/>
            <person name="Hughes G.M."/>
            <person name="Lavrichenko K."/>
            <person name="Devanna P."/>
            <person name="Winkler S."/>
            <person name="Jermiin L.S."/>
            <person name="Skirmuntt E.C."/>
            <person name="Katzourakis A."/>
            <person name="Burkitt-Gray L."/>
            <person name="Ray D.A."/>
            <person name="Sullivan K.A.M."/>
            <person name="Roscito J.G."/>
            <person name="Kirilenko B.M."/>
            <person name="Davalos L.M."/>
            <person name="Corthals A.P."/>
            <person name="Power M.L."/>
            <person name="Jones G."/>
            <person name="Ransome R.D."/>
            <person name="Dechmann D.K.N."/>
            <person name="Locatelli A.G."/>
            <person name="Puechmaille S.J."/>
            <person name="Fedrigo O."/>
            <person name="Jarvis E.D."/>
            <person name="Hiller M."/>
            <person name="Vernes S.C."/>
            <person name="Myers E.W."/>
            <person name="Teeling E.C."/>
        </authorList>
    </citation>
    <scope>NUCLEOTIDE SEQUENCE [LARGE SCALE GENOMIC DNA]</scope>
    <source>
        <strain evidence="2">MMyoMyo1</strain>
        <tissue evidence="2">Flight muscle</tissue>
    </source>
</reference>
<evidence type="ECO:0000256" key="1">
    <source>
        <dbReference type="SAM" id="MobiDB-lite"/>
    </source>
</evidence>
<keyword evidence="3" id="KW-1185">Reference proteome</keyword>
<comment type="caution">
    <text evidence="2">The sequence shown here is derived from an EMBL/GenBank/DDBJ whole genome shotgun (WGS) entry which is preliminary data.</text>
</comment>
<proteinExistence type="predicted"/>
<dbReference type="Proteomes" id="UP000527355">
    <property type="component" value="Unassembled WGS sequence"/>
</dbReference>
<dbReference type="AlphaFoldDB" id="A0A7J7YDM3"/>
<organism evidence="2 3">
    <name type="scientific">Myotis myotis</name>
    <name type="common">Greater mouse-eared bat</name>
    <name type="synonym">Vespertilio myotis</name>
    <dbReference type="NCBI Taxonomy" id="51298"/>
    <lineage>
        <taxon>Eukaryota</taxon>
        <taxon>Metazoa</taxon>
        <taxon>Chordata</taxon>
        <taxon>Craniata</taxon>
        <taxon>Vertebrata</taxon>
        <taxon>Euteleostomi</taxon>
        <taxon>Mammalia</taxon>
        <taxon>Eutheria</taxon>
        <taxon>Laurasiatheria</taxon>
        <taxon>Chiroptera</taxon>
        <taxon>Yangochiroptera</taxon>
        <taxon>Vespertilionidae</taxon>
        <taxon>Myotis</taxon>
    </lineage>
</organism>
<evidence type="ECO:0000313" key="3">
    <source>
        <dbReference type="Proteomes" id="UP000527355"/>
    </source>
</evidence>
<accession>A0A7J7YDM3</accession>